<dbReference type="AlphaFoldDB" id="A0A1A6DSB1"/>
<sequence>MKLNPFHKKSNAYYEKVKAEHEQLGRQLAAVQKDLAEAEAEHAREREKQTKLREAAGSMSMSTPPAAKAHWPILCAAHQRVEELKSQASSLERQMRPLQRVLNAPQAFTQAQKDLAELLARRQACTAEIETTQAQIAKLDQRIAALEARIAAETKAASQTLLTGEGEFVVPDALTRLEVELRIARSSLADLHSRRETAKAKLAELPALIHQAERAFIHCRADLAEVELYEQLMPVMNALARASAARRQCNYHHIEDRFQIEIPMDLVQAAQAALAAEMPAA</sequence>
<keyword evidence="4" id="KW-1185">Reference proteome</keyword>
<name>A0A1A6DSB1_9BURK</name>
<evidence type="ECO:0000256" key="2">
    <source>
        <dbReference type="SAM" id="MobiDB-lite"/>
    </source>
</evidence>
<evidence type="ECO:0000313" key="4">
    <source>
        <dbReference type="Proteomes" id="UP000091969"/>
    </source>
</evidence>
<accession>A0A1A6DSB1</accession>
<dbReference type="STRING" id="1101373.A9O67_08185"/>
<comment type="caution">
    <text evidence="3">The sequence shown here is derived from an EMBL/GenBank/DDBJ whole genome shotgun (WGS) entry which is preliminary data.</text>
</comment>
<feature type="coiled-coil region" evidence="1">
    <location>
        <begin position="81"/>
        <end position="156"/>
    </location>
</feature>
<gene>
    <name evidence="3" type="ORF">A9O67_08185</name>
</gene>
<dbReference type="RefSeq" id="WP_068610030.1">
    <property type="nucleotide sequence ID" value="NZ_LZDH01000065.1"/>
</dbReference>
<dbReference type="OrthoDB" id="9156352at2"/>
<dbReference type="Gene3D" id="6.10.140.920">
    <property type="match status" value="1"/>
</dbReference>
<proteinExistence type="predicted"/>
<dbReference type="Proteomes" id="UP000091969">
    <property type="component" value="Unassembled WGS sequence"/>
</dbReference>
<protein>
    <submittedName>
        <fullName evidence="3">Uncharacterized protein</fullName>
    </submittedName>
</protein>
<evidence type="ECO:0000313" key="3">
    <source>
        <dbReference type="EMBL" id="OBS29807.1"/>
    </source>
</evidence>
<feature type="compositionally biased region" description="Basic and acidic residues" evidence="2">
    <location>
        <begin position="35"/>
        <end position="54"/>
    </location>
</feature>
<keyword evidence="1" id="KW-0175">Coiled coil</keyword>
<evidence type="ECO:0000256" key="1">
    <source>
        <dbReference type="SAM" id="Coils"/>
    </source>
</evidence>
<dbReference type="EMBL" id="LZDH01000065">
    <property type="protein sequence ID" value="OBS29807.1"/>
    <property type="molecule type" value="Genomic_DNA"/>
</dbReference>
<feature type="region of interest" description="Disordered" evidence="2">
    <location>
        <begin position="35"/>
        <end position="65"/>
    </location>
</feature>
<reference evidence="3 4" key="1">
    <citation type="submission" date="2016-06" db="EMBL/GenBank/DDBJ databases">
        <title>Genome sequence of Tepidimonas fonticaldi PL17.</title>
        <authorList>
            <person name="Pinnaka A.K."/>
        </authorList>
    </citation>
    <scope>NUCLEOTIDE SEQUENCE [LARGE SCALE GENOMIC DNA]</scope>
    <source>
        <strain evidence="3 4">PL17</strain>
    </source>
</reference>
<organism evidence="3 4">
    <name type="scientific">Tepidimonas fonticaldi</name>
    <dbReference type="NCBI Taxonomy" id="1101373"/>
    <lineage>
        <taxon>Bacteria</taxon>
        <taxon>Pseudomonadati</taxon>
        <taxon>Pseudomonadota</taxon>
        <taxon>Betaproteobacteria</taxon>
        <taxon>Burkholderiales</taxon>
        <taxon>Tepidimonas</taxon>
    </lineage>
</organism>